<accession>A0ABQ4YIA9</accession>
<evidence type="ECO:0000313" key="2">
    <source>
        <dbReference type="Proteomes" id="UP001151760"/>
    </source>
</evidence>
<proteinExistence type="predicted"/>
<name>A0ABQ4YIA9_9ASTR</name>
<comment type="caution">
    <text evidence="1">The sequence shown here is derived from an EMBL/GenBank/DDBJ whole genome shotgun (WGS) entry which is preliminary data.</text>
</comment>
<keyword evidence="2" id="KW-1185">Reference proteome</keyword>
<sequence>MESLESELKQTKQTYSTALIKLIKRVKKLEHTIRTSQARRRATVMIFDAKEDVEDPSKQGKIIEDVDKDTNITLVTRTKVSSQSDQSEDHLKVLSAAKVLADAARKRREVANVTPYTRRKRIISIAEEPVNTAGVSKLVSTADMVQERIKDKGKAIMQESEQPKKIKKKEYQQISLDEEIAQNLYAEELAKDTTRQEHERYNLEKALELQKQLDEREEVVAEATHAHDIDLSDPDVLRYHAF</sequence>
<evidence type="ECO:0000313" key="1">
    <source>
        <dbReference type="EMBL" id="GJS76632.1"/>
    </source>
</evidence>
<gene>
    <name evidence="1" type="ORF">Tco_0726513</name>
</gene>
<organism evidence="1 2">
    <name type="scientific">Tanacetum coccineum</name>
    <dbReference type="NCBI Taxonomy" id="301880"/>
    <lineage>
        <taxon>Eukaryota</taxon>
        <taxon>Viridiplantae</taxon>
        <taxon>Streptophyta</taxon>
        <taxon>Embryophyta</taxon>
        <taxon>Tracheophyta</taxon>
        <taxon>Spermatophyta</taxon>
        <taxon>Magnoliopsida</taxon>
        <taxon>eudicotyledons</taxon>
        <taxon>Gunneridae</taxon>
        <taxon>Pentapetalae</taxon>
        <taxon>asterids</taxon>
        <taxon>campanulids</taxon>
        <taxon>Asterales</taxon>
        <taxon>Asteraceae</taxon>
        <taxon>Asteroideae</taxon>
        <taxon>Anthemideae</taxon>
        <taxon>Anthemidinae</taxon>
        <taxon>Tanacetum</taxon>
    </lineage>
</organism>
<dbReference type="Proteomes" id="UP001151760">
    <property type="component" value="Unassembled WGS sequence"/>
</dbReference>
<dbReference type="EMBL" id="BQNB010010389">
    <property type="protein sequence ID" value="GJS76632.1"/>
    <property type="molecule type" value="Genomic_DNA"/>
</dbReference>
<protein>
    <submittedName>
        <fullName evidence="1">Uncharacterized protein</fullName>
    </submittedName>
</protein>
<reference evidence="1" key="2">
    <citation type="submission" date="2022-01" db="EMBL/GenBank/DDBJ databases">
        <authorList>
            <person name="Yamashiro T."/>
            <person name="Shiraishi A."/>
            <person name="Satake H."/>
            <person name="Nakayama K."/>
        </authorList>
    </citation>
    <scope>NUCLEOTIDE SEQUENCE</scope>
</reference>
<reference evidence="1" key="1">
    <citation type="journal article" date="2022" name="Int. J. Mol. Sci.">
        <title>Draft Genome of Tanacetum Coccineum: Genomic Comparison of Closely Related Tanacetum-Family Plants.</title>
        <authorList>
            <person name="Yamashiro T."/>
            <person name="Shiraishi A."/>
            <person name="Nakayama K."/>
            <person name="Satake H."/>
        </authorList>
    </citation>
    <scope>NUCLEOTIDE SEQUENCE</scope>
</reference>